<reference evidence="1" key="1">
    <citation type="submission" date="2014-11" db="EMBL/GenBank/DDBJ databases">
        <authorList>
            <person name="Amaro Gonzalez C."/>
        </authorList>
    </citation>
    <scope>NUCLEOTIDE SEQUENCE</scope>
</reference>
<dbReference type="AlphaFoldDB" id="A0A0E9VHV5"/>
<organism evidence="1">
    <name type="scientific">Anguilla anguilla</name>
    <name type="common">European freshwater eel</name>
    <name type="synonym">Muraena anguilla</name>
    <dbReference type="NCBI Taxonomy" id="7936"/>
    <lineage>
        <taxon>Eukaryota</taxon>
        <taxon>Metazoa</taxon>
        <taxon>Chordata</taxon>
        <taxon>Craniata</taxon>
        <taxon>Vertebrata</taxon>
        <taxon>Euteleostomi</taxon>
        <taxon>Actinopterygii</taxon>
        <taxon>Neopterygii</taxon>
        <taxon>Teleostei</taxon>
        <taxon>Anguilliformes</taxon>
        <taxon>Anguillidae</taxon>
        <taxon>Anguilla</taxon>
    </lineage>
</organism>
<dbReference type="EMBL" id="GBXM01031804">
    <property type="protein sequence ID" value="JAH76773.1"/>
    <property type="molecule type" value="Transcribed_RNA"/>
</dbReference>
<sequence length="24" mass="2853">MLSRLCPFRGLQPLMRPTDSNKEY</sequence>
<proteinExistence type="predicted"/>
<protein>
    <submittedName>
        <fullName evidence="1">Uncharacterized protein</fullName>
    </submittedName>
</protein>
<name>A0A0E9VHV5_ANGAN</name>
<reference evidence="1" key="2">
    <citation type="journal article" date="2015" name="Fish Shellfish Immunol.">
        <title>Early steps in the European eel (Anguilla anguilla)-Vibrio vulnificus interaction in the gills: Role of the RtxA13 toxin.</title>
        <authorList>
            <person name="Callol A."/>
            <person name="Pajuelo D."/>
            <person name="Ebbesson L."/>
            <person name="Teles M."/>
            <person name="MacKenzie S."/>
            <person name="Amaro C."/>
        </authorList>
    </citation>
    <scope>NUCLEOTIDE SEQUENCE</scope>
</reference>
<accession>A0A0E9VHV5</accession>
<evidence type="ECO:0000313" key="1">
    <source>
        <dbReference type="EMBL" id="JAH76773.1"/>
    </source>
</evidence>